<dbReference type="OrthoDB" id="3189065at2"/>
<feature type="region of interest" description="Disordered" evidence="1">
    <location>
        <begin position="1"/>
        <end position="28"/>
    </location>
</feature>
<dbReference type="InterPro" id="IPR006680">
    <property type="entry name" value="Amidohydro-rel"/>
</dbReference>
<dbReference type="InterPro" id="IPR011059">
    <property type="entry name" value="Metal-dep_hydrolase_composite"/>
</dbReference>
<dbReference type="PANTHER" id="PTHR43794">
    <property type="entry name" value="AMINOHYDROLASE SSNA-RELATED"/>
    <property type="match status" value="1"/>
</dbReference>
<dbReference type="InterPro" id="IPR050287">
    <property type="entry name" value="MTA/SAH_deaminase"/>
</dbReference>
<dbReference type="EMBL" id="WMBA01000004">
    <property type="protein sequence ID" value="MTD53219.1"/>
    <property type="molecule type" value="Genomic_DNA"/>
</dbReference>
<evidence type="ECO:0000313" key="3">
    <source>
        <dbReference type="EMBL" id="MTD53219.1"/>
    </source>
</evidence>
<organism evidence="3 4">
    <name type="scientific">Amycolatopsis pithecellobii</name>
    <dbReference type="NCBI Taxonomy" id="664692"/>
    <lineage>
        <taxon>Bacteria</taxon>
        <taxon>Bacillati</taxon>
        <taxon>Actinomycetota</taxon>
        <taxon>Actinomycetes</taxon>
        <taxon>Pseudonocardiales</taxon>
        <taxon>Pseudonocardiaceae</taxon>
        <taxon>Amycolatopsis</taxon>
    </lineage>
</organism>
<protein>
    <submittedName>
        <fullName evidence="3">Amidohydrolase family protein</fullName>
    </submittedName>
</protein>
<evidence type="ECO:0000313" key="4">
    <source>
        <dbReference type="Proteomes" id="UP000440096"/>
    </source>
</evidence>
<dbReference type="Pfam" id="PF01979">
    <property type="entry name" value="Amidohydro_1"/>
    <property type="match status" value="1"/>
</dbReference>
<dbReference type="Proteomes" id="UP000440096">
    <property type="component" value="Unassembled WGS sequence"/>
</dbReference>
<dbReference type="SUPFAM" id="SSF51338">
    <property type="entry name" value="Composite domain of metallo-dependent hydrolases"/>
    <property type="match status" value="2"/>
</dbReference>
<dbReference type="Gene3D" id="3.20.20.140">
    <property type="entry name" value="Metal-dependent hydrolases"/>
    <property type="match status" value="1"/>
</dbReference>
<accession>A0A6N7YXZ0</accession>
<dbReference type="NCBIfam" id="NF006056">
    <property type="entry name" value="PRK08204.1"/>
    <property type="match status" value="1"/>
</dbReference>
<keyword evidence="4" id="KW-1185">Reference proteome</keyword>
<dbReference type="InterPro" id="IPR032466">
    <property type="entry name" value="Metal_Hydrolase"/>
</dbReference>
<dbReference type="PANTHER" id="PTHR43794:SF5">
    <property type="entry name" value="CHLOROHYDROLASE FAMILY PROTEIN"/>
    <property type="match status" value="1"/>
</dbReference>
<dbReference type="AlphaFoldDB" id="A0A6N7YXZ0"/>
<keyword evidence="3" id="KW-0378">Hydrolase</keyword>
<gene>
    <name evidence="3" type="ORF">GKO32_04385</name>
</gene>
<dbReference type="SUPFAM" id="SSF51556">
    <property type="entry name" value="Metallo-dependent hydrolases"/>
    <property type="match status" value="1"/>
</dbReference>
<dbReference type="Gene3D" id="2.30.40.10">
    <property type="entry name" value="Urease, subunit C, domain 1"/>
    <property type="match status" value="1"/>
</dbReference>
<evidence type="ECO:0000259" key="2">
    <source>
        <dbReference type="Pfam" id="PF01979"/>
    </source>
</evidence>
<feature type="domain" description="Amidohydrolase-related" evidence="2">
    <location>
        <begin position="111"/>
        <end position="482"/>
    </location>
</feature>
<comment type="caution">
    <text evidence="3">The sequence shown here is derived from an EMBL/GenBank/DDBJ whole genome shotgun (WGS) entry which is preliminary data.</text>
</comment>
<proteinExistence type="predicted"/>
<sequence>MLAEGVAPCKPRSARQRAQGPTSCRPPDGAIVCTNSRQEIGCDANPAPADTMDWHMNKHRTLFTGATILPMDGKSEDLAVGDLLVEDDLIAAIAPNLDIDDAQVIDASGTVLCPGFVDTHRHTWQTPLHGVRTDWNLLDYLTYIRGMYCICYEPEDAALANRVGALEALDSGITTLVDHSHLQLSEAHSDGLAEGIIDSGIRGIFCYGTYRNLAYKPGQDASDLPRLLGEVNGPLNEWHKKNATRIRDTYFADESARVRFGIASREFETLPESESMLEELRWSRTLRPARISIHVGMSSREPLNVVRELHEAGEIRPDLLFVHGNHLTDDELRMIIDGGASVSSAIEIEMTYGAYPVVNRFTRLGGQSSIGIDATIDFGGDMFGQMRALLNEWRLERSLQNPLKMTRKVHQKKVLEIATVRAAEAIGFGDLTGSLTVGKKADLLLLRTDALGLTPMWDPYAAVVNYGNPSLVDTVMVDGRIVKRNGKLVGIDWPALRDALERSRADIRRRFSLIPEQPIRERWAQGFRIEISD</sequence>
<evidence type="ECO:0000256" key="1">
    <source>
        <dbReference type="SAM" id="MobiDB-lite"/>
    </source>
</evidence>
<name>A0A6N7YXZ0_9PSEU</name>
<dbReference type="GO" id="GO:0016810">
    <property type="term" value="F:hydrolase activity, acting on carbon-nitrogen (but not peptide) bonds"/>
    <property type="evidence" value="ECO:0007669"/>
    <property type="project" value="InterPro"/>
</dbReference>
<reference evidence="3 4" key="1">
    <citation type="submission" date="2019-11" db="EMBL/GenBank/DDBJ databases">
        <title>Draft genome of Amycolatopsis RM579.</title>
        <authorList>
            <person name="Duangmal K."/>
            <person name="Mingma R."/>
        </authorList>
    </citation>
    <scope>NUCLEOTIDE SEQUENCE [LARGE SCALE GENOMIC DNA]</scope>
    <source>
        <strain evidence="3 4">RM579</strain>
    </source>
</reference>